<gene>
    <name evidence="1" type="ORF">MM415A05076_0005</name>
    <name evidence="2" type="ORF">MM415B03499_0008</name>
</gene>
<proteinExistence type="predicted"/>
<sequence length="75" mass="8930">MIREPGVDFWLPQFKWQLVDWLKEYDPSVNWNAKRHKQLMAIYISIQKKGGMRNDKAPKFITHINLAPTRNYISG</sequence>
<dbReference type="EMBL" id="MT141676">
    <property type="protein sequence ID" value="QJA69085.1"/>
    <property type="molecule type" value="Genomic_DNA"/>
</dbReference>
<dbReference type="AlphaFoldDB" id="A0A6M3LBK3"/>
<protein>
    <submittedName>
        <fullName evidence="2">Uncharacterized protein</fullName>
    </submittedName>
</protein>
<evidence type="ECO:0000313" key="2">
    <source>
        <dbReference type="EMBL" id="QJA91012.1"/>
    </source>
</evidence>
<evidence type="ECO:0000313" key="1">
    <source>
        <dbReference type="EMBL" id="QJA69085.1"/>
    </source>
</evidence>
<reference evidence="2" key="1">
    <citation type="submission" date="2020-03" db="EMBL/GenBank/DDBJ databases">
        <title>The deep terrestrial virosphere.</title>
        <authorList>
            <person name="Holmfeldt K."/>
            <person name="Nilsson E."/>
            <person name="Simone D."/>
            <person name="Lopez-Fernandez M."/>
            <person name="Wu X."/>
            <person name="de Brujin I."/>
            <person name="Lundin D."/>
            <person name="Andersson A."/>
            <person name="Bertilsson S."/>
            <person name="Dopson M."/>
        </authorList>
    </citation>
    <scope>NUCLEOTIDE SEQUENCE</scope>
    <source>
        <strain evidence="1">MM415A05076</strain>
        <strain evidence="2">MM415B03499</strain>
    </source>
</reference>
<accession>A0A6M3LBK3</accession>
<dbReference type="EMBL" id="MT142954">
    <property type="protein sequence ID" value="QJA91012.1"/>
    <property type="molecule type" value="Genomic_DNA"/>
</dbReference>
<name>A0A6M3LBK3_9ZZZZ</name>
<organism evidence="2">
    <name type="scientific">viral metagenome</name>
    <dbReference type="NCBI Taxonomy" id="1070528"/>
    <lineage>
        <taxon>unclassified sequences</taxon>
        <taxon>metagenomes</taxon>
        <taxon>organismal metagenomes</taxon>
    </lineage>
</organism>